<evidence type="ECO:0000313" key="2">
    <source>
        <dbReference type="Proteomes" id="UP000298210"/>
    </source>
</evidence>
<dbReference type="Proteomes" id="UP000298210">
    <property type="component" value="Unassembled WGS sequence"/>
</dbReference>
<dbReference type="AlphaFoldDB" id="A0A4Y7WRA7"/>
<gene>
    <name evidence="1" type="ORF">E2L03_04400</name>
</gene>
<reference evidence="1 2" key="1">
    <citation type="submission" date="2019-03" db="EMBL/GenBank/DDBJ databases">
        <authorList>
            <person name="Liu G."/>
        </authorList>
    </citation>
    <scope>NUCLEOTIDE SEQUENCE [LARGE SCALE GENOMIC DNA]</scope>
    <source>
        <strain evidence="1 2">DSM 19099</strain>
    </source>
</reference>
<comment type="caution">
    <text evidence="1">The sequence shown here is derived from an EMBL/GenBank/DDBJ whole genome shotgun (WGS) entry which is preliminary data.</text>
</comment>
<dbReference type="Pfam" id="PF14165">
    <property type="entry name" value="YtzH"/>
    <property type="match status" value="1"/>
</dbReference>
<organism evidence="1 2">
    <name type="scientific">Shouchella lehensis</name>
    <dbReference type="NCBI Taxonomy" id="300825"/>
    <lineage>
        <taxon>Bacteria</taxon>
        <taxon>Bacillati</taxon>
        <taxon>Bacillota</taxon>
        <taxon>Bacilli</taxon>
        <taxon>Bacillales</taxon>
        <taxon>Bacillaceae</taxon>
        <taxon>Shouchella</taxon>
    </lineage>
</organism>
<accession>A0A4Y7WRA7</accession>
<protein>
    <submittedName>
        <fullName evidence="1">Uncharacterized protein</fullName>
    </submittedName>
</protein>
<name>A0A4Y7WRA7_9BACI</name>
<dbReference type="InterPro" id="IPR025547">
    <property type="entry name" value="YtzH"/>
</dbReference>
<sequence>MYNFHFFTHAIKRRDRMPLSTNDKLSLIKDLLRSHQSEHFLTRNEREQLTQLLSNLADETTLDSRISDTISQISSANYTDTLDAQAVNMWIEQL</sequence>
<proteinExistence type="predicted"/>
<dbReference type="EMBL" id="SNUX01000001">
    <property type="protein sequence ID" value="TES51169.1"/>
    <property type="molecule type" value="Genomic_DNA"/>
</dbReference>
<evidence type="ECO:0000313" key="1">
    <source>
        <dbReference type="EMBL" id="TES51169.1"/>
    </source>
</evidence>